<proteinExistence type="predicted"/>
<feature type="domain" description="LTD" evidence="2">
    <location>
        <begin position="48"/>
        <end position="155"/>
    </location>
</feature>
<dbReference type="SUPFAM" id="SSF74853">
    <property type="entry name" value="Lamin A/C globular tail domain"/>
    <property type="match status" value="1"/>
</dbReference>
<dbReference type="AlphaFoldDB" id="A0A3P7K5S8"/>
<dbReference type="Gene3D" id="2.60.40.1260">
    <property type="entry name" value="Lamin Tail domain"/>
    <property type="match status" value="1"/>
</dbReference>
<evidence type="ECO:0000256" key="1">
    <source>
        <dbReference type="ARBA" id="ARBA00023054"/>
    </source>
</evidence>
<dbReference type="PANTHER" id="PTHR45721:SF12">
    <property type="entry name" value="INTERMEDIATE FILAMENT PROTEIN IFA-1"/>
    <property type="match status" value="1"/>
</dbReference>
<dbReference type="EMBL" id="UYYB01125378">
    <property type="protein sequence ID" value="VDM83797.1"/>
    <property type="molecule type" value="Genomic_DNA"/>
</dbReference>
<protein>
    <recommendedName>
        <fullName evidence="2">LTD domain-containing protein</fullName>
    </recommendedName>
</protein>
<dbReference type="GO" id="GO:0031507">
    <property type="term" value="P:heterochromatin formation"/>
    <property type="evidence" value="ECO:0007669"/>
    <property type="project" value="TreeGrafter"/>
</dbReference>
<sequence>MKDRTNFQDFKILHSTSIEIIARGPRRKVGSGFIGVRNLQKDCRMRGKKGDVRIRDCDERGNFVVVENAGYSDQRLAGFRLSRIVGGQEQSYTFPSTFVLGPGQTVQVLVRGHAPDSIYTHYLVFDDITWRTNGTFVTRLFNTQGIEVSSLEVRK</sequence>
<keyword evidence="1" id="KW-0175">Coiled coil</keyword>
<dbReference type="GO" id="GO:0005200">
    <property type="term" value="F:structural constituent of cytoskeleton"/>
    <property type="evidence" value="ECO:0007669"/>
    <property type="project" value="TreeGrafter"/>
</dbReference>
<dbReference type="GO" id="GO:0007097">
    <property type="term" value="P:nuclear migration"/>
    <property type="evidence" value="ECO:0007669"/>
    <property type="project" value="TreeGrafter"/>
</dbReference>
<dbReference type="GO" id="GO:0090435">
    <property type="term" value="P:protein localization to nuclear envelope"/>
    <property type="evidence" value="ECO:0007669"/>
    <property type="project" value="TreeGrafter"/>
</dbReference>
<accession>A0A3P7K5S8</accession>
<organism evidence="3 4">
    <name type="scientific">Strongylus vulgaris</name>
    <name type="common">Blood worm</name>
    <dbReference type="NCBI Taxonomy" id="40348"/>
    <lineage>
        <taxon>Eukaryota</taxon>
        <taxon>Metazoa</taxon>
        <taxon>Ecdysozoa</taxon>
        <taxon>Nematoda</taxon>
        <taxon>Chromadorea</taxon>
        <taxon>Rhabditida</taxon>
        <taxon>Rhabditina</taxon>
        <taxon>Rhabditomorpha</taxon>
        <taxon>Strongyloidea</taxon>
        <taxon>Strongylidae</taxon>
        <taxon>Strongylus</taxon>
    </lineage>
</organism>
<keyword evidence="4" id="KW-1185">Reference proteome</keyword>
<evidence type="ECO:0000259" key="2">
    <source>
        <dbReference type="PROSITE" id="PS51841"/>
    </source>
</evidence>
<dbReference type="Pfam" id="PF00932">
    <property type="entry name" value="LTD"/>
    <property type="match status" value="1"/>
</dbReference>
<evidence type="ECO:0000313" key="3">
    <source>
        <dbReference type="EMBL" id="VDM83797.1"/>
    </source>
</evidence>
<dbReference type="Proteomes" id="UP000270094">
    <property type="component" value="Unassembled WGS sequence"/>
</dbReference>
<evidence type="ECO:0000313" key="4">
    <source>
        <dbReference type="Proteomes" id="UP000270094"/>
    </source>
</evidence>
<gene>
    <name evidence="3" type="ORF">SVUK_LOCUS18795</name>
</gene>
<reference evidence="3 4" key="1">
    <citation type="submission" date="2018-11" db="EMBL/GenBank/DDBJ databases">
        <authorList>
            <consortium name="Pathogen Informatics"/>
        </authorList>
    </citation>
    <scope>NUCLEOTIDE SEQUENCE [LARGE SCALE GENOMIC DNA]</scope>
</reference>
<dbReference type="PANTHER" id="PTHR45721">
    <property type="entry name" value="LAMIN DM0-RELATED"/>
    <property type="match status" value="1"/>
</dbReference>
<dbReference type="GO" id="GO:0051664">
    <property type="term" value="P:nuclear pore localization"/>
    <property type="evidence" value="ECO:0007669"/>
    <property type="project" value="TreeGrafter"/>
</dbReference>
<name>A0A3P7K5S8_STRVU</name>
<dbReference type="GO" id="GO:0005652">
    <property type="term" value="C:nuclear lamina"/>
    <property type="evidence" value="ECO:0007669"/>
    <property type="project" value="TreeGrafter"/>
</dbReference>
<dbReference type="OrthoDB" id="10545441at2759"/>
<dbReference type="InterPro" id="IPR036415">
    <property type="entry name" value="Lamin_tail_dom_sf"/>
</dbReference>
<dbReference type="PROSITE" id="PS51841">
    <property type="entry name" value="LTD"/>
    <property type="match status" value="1"/>
</dbReference>
<dbReference type="GO" id="GO:0006998">
    <property type="term" value="P:nuclear envelope organization"/>
    <property type="evidence" value="ECO:0007669"/>
    <property type="project" value="TreeGrafter"/>
</dbReference>
<dbReference type="InterPro" id="IPR001322">
    <property type="entry name" value="Lamin_tail_dom"/>
</dbReference>